<evidence type="ECO:0000313" key="15">
    <source>
        <dbReference type="EMBL" id="MBN7769949.1"/>
    </source>
</evidence>
<dbReference type="InterPro" id="IPR001957">
    <property type="entry name" value="Chromosome_initiator_DnaA"/>
</dbReference>
<dbReference type="InterPro" id="IPR024633">
    <property type="entry name" value="DnaA_N_dom"/>
</dbReference>
<dbReference type="InterPro" id="IPR020591">
    <property type="entry name" value="Chromosome_initiator_DnaA-like"/>
</dbReference>
<evidence type="ECO:0000256" key="7">
    <source>
        <dbReference type="ARBA" id="ARBA00023125"/>
    </source>
</evidence>
<evidence type="ECO:0000256" key="4">
    <source>
        <dbReference type="ARBA" id="ARBA00022741"/>
    </source>
</evidence>
<keyword evidence="6 8" id="KW-0446">Lipid-binding</keyword>
<feature type="region of interest" description="Domain I, interacts with DnaA modulators" evidence="8">
    <location>
        <begin position="1"/>
        <end position="116"/>
    </location>
</feature>
<dbReference type="NCBIfam" id="TIGR00362">
    <property type="entry name" value="DnaA"/>
    <property type="match status" value="1"/>
</dbReference>
<keyword evidence="5 8" id="KW-0067">ATP-binding</keyword>
<feature type="binding site" evidence="8">
    <location>
        <position position="195"/>
    </location>
    <ligand>
        <name>ATP</name>
        <dbReference type="ChEBI" id="CHEBI:30616"/>
    </ligand>
</feature>
<dbReference type="InterPro" id="IPR013159">
    <property type="entry name" value="DnaA_C"/>
</dbReference>
<dbReference type="PRINTS" id="PR00051">
    <property type="entry name" value="DNAA"/>
</dbReference>
<name>A0ABS3BE65_9GAMM</name>
<feature type="region of interest" description="Domain IV, binds dsDNA" evidence="8">
    <location>
        <begin position="366"/>
        <end position="485"/>
    </location>
</feature>
<evidence type="ECO:0000256" key="10">
    <source>
        <dbReference type="RuleBase" id="RU000577"/>
    </source>
</evidence>
<dbReference type="HAMAP" id="MF_00377">
    <property type="entry name" value="DnaA_bact"/>
    <property type="match status" value="1"/>
</dbReference>
<dbReference type="Gene3D" id="3.30.300.180">
    <property type="match status" value="1"/>
</dbReference>
<dbReference type="Gene3D" id="1.10.1750.10">
    <property type="match status" value="1"/>
</dbReference>
<dbReference type="PANTHER" id="PTHR30050">
    <property type="entry name" value="CHROMOSOMAL REPLICATION INITIATOR PROTEIN DNAA"/>
    <property type="match status" value="1"/>
</dbReference>
<dbReference type="Pfam" id="PF00308">
    <property type="entry name" value="Bac_DnaA"/>
    <property type="match status" value="1"/>
</dbReference>
<dbReference type="Gene3D" id="1.10.8.60">
    <property type="match status" value="1"/>
</dbReference>
<organism evidence="15 16">
    <name type="scientific">Marinobacter daepoensis</name>
    <dbReference type="NCBI Taxonomy" id="262077"/>
    <lineage>
        <taxon>Bacteria</taxon>
        <taxon>Pseudomonadati</taxon>
        <taxon>Pseudomonadota</taxon>
        <taxon>Gammaproteobacteria</taxon>
        <taxon>Pseudomonadales</taxon>
        <taxon>Marinobacteraceae</taxon>
        <taxon>Marinobacter</taxon>
    </lineage>
</organism>
<reference evidence="15 16" key="1">
    <citation type="submission" date="2021-02" db="EMBL/GenBank/DDBJ databases">
        <title>PHA producing bacteria isolated from coastal sediment in Guangdong, Shenzhen.</title>
        <authorList>
            <person name="Zheng W."/>
            <person name="Yu S."/>
            <person name="Huang Y."/>
        </authorList>
    </citation>
    <scope>NUCLEOTIDE SEQUENCE [LARGE SCALE GENOMIC DNA]</scope>
    <source>
        <strain evidence="15 16">TN21-5</strain>
    </source>
</reference>
<evidence type="ECO:0000256" key="11">
    <source>
        <dbReference type="RuleBase" id="RU004227"/>
    </source>
</evidence>
<dbReference type="SMART" id="SM00382">
    <property type="entry name" value="AAA"/>
    <property type="match status" value="1"/>
</dbReference>
<dbReference type="EMBL" id="JAFKDB010000012">
    <property type="protein sequence ID" value="MBN7769949.1"/>
    <property type="molecule type" value="Genomic_DNA"/>
</dbReference>
<accession>A0ABS3BE65</accession>
<proteinExistence type="inferred from homology"/>
<dbReference type="PANTHER" id="PTHR30050:SF2">
    <property type="entry name" value="CHROMOSOMAL REPLICATION INITIATOR PROTEIN DNAA"/>
    <property type="match status" value="1"/>
</dbReference>
<evidence type="ECO:0000256" key="12">
    <source>
        <dbReference type="SAM" id="MobiDB-lite"/>
    </source>
</evidence>
<dbReference type="InterPro" id="IPR018312">
    <property type="entry name" value="Chromosome_initiator_DnaA_CS"/>
</dbReference>
<feature type="domain" description="Chromosomal replication initiator DnaA C-terminal" evidence="14">
    <location>
        <begin position="393"/>
        <end position="462"/>
    </location>
</feature>
<feature type="region of interest" description="Domain III, AAA+ region" evidence="8">
    <location>
        <begin position="149"/>
        <end position="365"/>
    </location>
</feature>
<dbReference type="SUPFAM" id="SSF52540">
    <property type="entry name" value="P-loop containing nucleoside triphosphate hydrolases"/>
    <property type="match status" value="1"/>
</dbReference>
<evidence type="ECO:0000256" key="2">
    <source>
        <dbReference type="ARBA" id="ARBA00022490"/>
    </source>
</evidence>
<comment type="domain">
    <text evidence="8">Domain I is involved in oligomerization and binding regulators, domain II is flexibile and of varying length in different bacteria, domain III forms the AAA+ region, while domain IV binds dsDNA.</text>
</comment>
<evidence type="ECO:0000256" key="3">
    <source>
        <dbReference type="ARBA" id="ARBA00022705"/>
    </source>
</evidence>
<comment type="similarity">
    <text evidence="1 8 11">Belongs to the DnaA family.</text>
</comment>
<dbReference type="InterPro" id="IPR013317">
    <property type="entry name" value="DnaA_dom"/>
</dbReference>
<dbReference type="InterPro" id="IPR003593">
    <property type="entry name" value="AAA+_ATPase"/>
</dbReference>
<dbReference type="SMART" id="SM00760">
    <property type="entry name" value="Bac_DnaA_C"/>
    <property type="match status" value="1"/>
</dbReference>
<comment type="subunit">
    <text evidence="8">Oligomerizes as a right-handed, spiral filament on DNA at oriC.</text>
</comment>
<keyword evidence="3 8" id="KW-0235">DNA replication</keyword>
<keyword evidence="4 8" id="KW-0547">Nucleotide-binding</keyword>
<evidence type="ECO:0000256" key="1">
    <source>
        <dbReference type="ARBA" id="ARBA00006583"/>
    </source>
</evidence>
<feature type="region of interest" description="Disordered" evidence="12">
    <location>
        <begin position="74"/>
        <end position="137"/>
    </location>
</feature>
<dbReference type="InterPro" id="IPR027417">
    <property type="entry name" value="P-loop_NTPase"/>
</dbReference>
<protein>
    <recommendedName>
        <fullName evidence="8 9">Chromosomal replication initiator protein DnaA</fullName>
    </recommendedName>
</protein>
<keyword evidence="16" id="KW-1185">Reference proteome</keyword>
<dbReference type="SUPFAM" id="SSF48295">
    <property type="entry name" value="TrpR-like"/>
    <property type="match status" value="1"/>
</dbReference>
<comment type="function">
    <text evidence="8 10">Plays an essential role in the initiation and regulation of chromosomal replication. ATP-DnaA binds to the origin of replication (oriC) to initiate formation of the DNA replication initiation complex once per cell cycle. Binds the DnaA box (a 9 base pair repeat at the origin) and separates the double-stranded (ds)DNA. Forms a right-handed helical filament on oriC DNA; dsDNA binds to the exterior of the filament while single-stranded (ss)DNA is stabiized in the filament's interior. The ATP-DnaA-oriC complex binds and stabilizes one strand of the AT-rich DNA unwinding element (DUE), permitting loading of DNA polymerase. After initiation quickly degrades to an ADP-DnaA complex that is not apt for DNA replication. Binds acidic phospholipids.</text>
</comment>
<evidence type="ECO:0000256" key="8">
    <source>
        <dbReference type="HAMAP-Rule" id="MF_00377"/>
    </source>
</evidence>
<gene>
    <name evidence="8 15" type="primary">dnaA</name>
    <name evidence="15" type="ORF">JYP53_08560</name>
</gene>
<sequence length="485" mass="55213">MPNNMWHQCLEVLRDEFPAQQFNTWLRPLQSDHREGQLMLFAPNRFVMDWVNEKYLRRIEEVLKDLNGGQAPRVTMKVGSAPKPTDPVVRSEVAPPVRVSEEAGQTVTEEERSVAATVSETSRPAPAVSKPQTERRTVQVEGDIKHQSFLNETFTFDTFVEGKSNQLARAASMQVAENPGGAYNPLFLYGGVGLGKTHLMHAIGNEIVRRNPRAKVAYLRSERFVADMVKALQLNAINEFKRYYRSVDALLIDDIQFFARKERSQEEFFHTFNALLEGGQQVIVTCDRFPKEISDMEERLKSRFGWGLTVMVEPPELETRVAILMKKAEQANVKLSSEAAFFIAQKIRSNVRELEGALRLVIANAHFTGSEITPPFIRESLKDLLALHEKQVSIDNIQRTVAEYYKIKVSDLLSKRRTRTVTRPRQVAMSLSKELTNHSLPEIGDAFGGRDHTTVLHACKKIVELQETDPGIREDYQNFMRLLTT</sequence>
<keyword evidence="2 8" id="KW-0963">Cytoplasm</keyword>
<feature type="binding site" evidence="8">
    <location>
        <position position="196"/>
    </location>
    <ligand>
        <name>ATP</name>
        <dbReference type="ChEBI" id="CHEBI:30616"/>
    </ligand>
</feature>
<evidence type="ECO:0000313" key="16">
    <source>
        <dbReference type="Proteomes" id="UP000664344"/>
    </source>
</evidence>
<comment type="caution">
    <text evidence="8">Lacks conserved residue(s) required for the propagation of feature annotation.</text>
</comment>
<dbReference type="PROSITE" id="PS01008">
    <property type="entry name" value="DNAA"/>
    <property type="match status" value="1"/>
</dbReference>
<evidence type="ECO:0000259" key="14">
    <source>
        <dbReference type="SMART" id="SM00760"/>
    </source>
</evidence>
<dbReference type="Pfam" id="PF11638">
    <property type="entry name" value="DnaA_N"/>
    <property type="match status" value="1"/>
</dbReference>
<dbReference type="CDD" id="cd06571">
    <property type="entry name" value="Bac_DnaA_C"/>
    <property type="match status" value="1"/>
</dbReference>
<dbReference type="Proteomes" id="UP000664344">
    <property type="component" value="Unassembled WGS sequence"/>
</dbReference>
<evidence type="ECO:0000256" key="5">
    <source>
        <dbReference type="ARBA" id="ARBA00022840"/>
    </source>
</evidence>
<evidence type="ECO:0000259" key="13">
    <source>
        <dbReference type="SMART" id="SM00382"/>
    </source>
</evidence>
<dbReference type="InterPro" id="IPR010921">
    <property type="entry name" value="Trp_repressor/repl_initiator"/>
</dbReference>
<feature type="binding site" evidence="8">
    <location>
        <position position="197"/>
    </location>
    <ligand>
        <name>ATP</name>
        <dbReference type="ChEBI" id="CHEBI:30616"/>
    </ligand>
</feature>
<feature type="domain" description="AAA+ ATPase" evidence="13">
    <location>
        <begin position="182"/>
        <end position="312"/>
    </location>
</feature>
<dbReference type="InterPro" id="IPR038454">
    <property type="entry name" value="DnaA_N_sf"/>
</dbReference>
<feature type="binding site" evidence="8">
    <location>
        <position position="193"/>
    </location>
    <ligand>
        <name>ATP</name>
        <dbReference type="ChEBI" id="CHEBI:30616"/>
    </ligand>
</feature>
<dbReference type="Gene3D" id="3.40.50.300">
    <property type="entry name" value="P-loop containing nucleotide triphosphate hydrolases"/>
    <property type="match status" value="1"/>
</dbReference>
<comment type="caution">
    <text evidence="15">The sequence shown here is derived from an EMBL/GenBank/DDBJ whole genome shotgun (WGS) entry which is preliminary data.</text>
</comment>
<dbReference type="CDD" id="cd00009">
    <property type="entry name" value="AAA"/>
    <property type="match status" value="1"/>
</dbReference>
<comment type="subcellular location">
    <subcellularLocation>
        <location evidence="8">Cytoplasm</location>
    </subcellularLocation>
</comment>
<dbReference type="Pfam" id="PF08299">
    <property type="entry name" value="Bac_DnaA_C"/>
    <property type="match status" value="1"/>
</dbReference>
<evidence type="ECO:0000256" key="6">
    <source>
        <dbReference type="ARBA" id="ARBA00023121"/>
    </source>
</evidence>
<evidence type="ECO:0000256" key="9">
    <source>
        <dbReference type="NCBIfam" id="TIGR00362"/>
    </source>
</evidence>
<keyword evidence="7 8" id="KW-0238">DNA-binding</keyword>